<evidence type="ECO:0000313" key="3">
    <source>
        <dbReference type="Proteomes" id="UP000000763"/>
    </source>
</evidence>
<proteinExistence type="predicted"/>
<feature type="compositionally biased region" description="Basic and acidic residues" evidence="1">
    <location>
        <begin position="43"/>
        <end position="52"/>
    </location>
</feature>
<evidence type="ECO:0000256" key="1">
    <source>
        <dbReference type="SAM" id="MobiDB-lite"/>
    </source>
</evidence>
<evidence type="ECO:0000313" key="2">
    <source>
        <dbReference type="EMBL" id="AAM01121.1"/>
    </source>
</evidence>
<dbReference type="Proteomes" id="UP000000763">
    <property type="component" value="Chromosome 10"/>
</dbReference>
<dbReference type="AlphaFoldDB" id="Q8S5Q9"/>
<accession>Q8S5Q9</accession>
<protein>
    <submittedName>
        <fullName evidence="2">Uncharacterized protein</fullName>
    </submittedName>
</protein>
<feature type="region of interest" description="Disordered" evidence="1">
    <location>
        <begin position="1"/>
        <end position="66"/>
    </location>
</feature>
<organism evidence="2 3">
    <name type="scientific">Oryza sativa subsp. japonica</name>
    <name type="common">Rice</name>
    <dbReference type="NCBI Taxonomy" id="39947"/>
    <lineage>
        <taxon>Eukaryota</taxon>
        <taxon>Viridiplantae</taxon>
        <taxon>Streptophyta</taxon>
        <taxon>Embryophyta</taxon>
        <taxon>Tracheophyta</taxon>
        <taxon>Spermatophyta</taxon>
        <taxon>Magnoliopsida</taxon>
        <taxon>Liliopsida</taxon>
        <taxon>Poales</taxon>
        <taxon>Poaceae</taxon>
        <taxon>BOP clade</taxon>
        <taxon>Oryzoideae</taxon>
        <taxon>Oryzeae</taxon>
        <taxon>Oryzinae</taxon>
        <taxon>Oryza</taxon>
        <taxon>Oryza sativa</taxon>
    </lineage>
</organism>
<feature type="compositionally biased region" description="Pro residues" evidence="1">
    <location>
        <begin position="1"/>
        <end position="16"/>
    </location>
</feature>
<name>Q8S5Q9_ORYSJ</name>
<dbReference type="EMBL" id="AC108884">
    <property type="protein sequence ID" value="AAM01121.1"/>
    <property type="molecule type" value="Genomic_DNA"/>
</dbReference>
<gene>
    <name evidence="2" type="primary">OSJNBb0058B20.3</name>
</gene>
<reference evidence="3" key="2">
    <citation type="journal article" date="2008" name="Nucleic Acids Res.">
        <title>The rice annotation project database (RAP-DB): 2008 update.</title>
        <authorList>
            <consortium name="The rice annotation project (RAP)"/>
        </authorList>
    </citation>
    <scope>GENOME REANNOTATION</scope>
    <source>
        <strain evidence="3">cv. Nipponbare</strain>
    </source>
</reference>
<sequence length="77" mass="8366">MAAGPPPPGAAPPPWPAAACHGRRPVTGHGPAGRQMGRGGWAGKERGGGRGEEEVEDRGEDRMRKGRRWRGWIRMRM</sequence>
<reference evidence="3" key="1">
    <citation type="journal article" date="2005" name="Nature">
        <title>The map-based sequence of the rice genome.</title>
        <authorList>
            <consortium name="International rice genome sequencing project (IRGSP)"/>
            <person name="Matsumoto T."/>
            <person name="Wu J."/>
            <person name="Kanamori H."/>
            <person name="Katayose Y."/>
            <person name="Fujisawa M."/>
            <person name="Namiki N."/>
            <person name="Mizuno H."/>
            <person name="Yamamoto K."/>
            <person name="Antonio B.A."/>
            <person name="Baba T."/>
            <person name="Sakata K."/>
            <person name="Nagamura Y."/>
            <person name="Aoki H."/>
            <person name="Arikawa K."/>
            <person name="Arita K."/>
            <person name="Bito T."/>
            <person name="Chiden Y."/>
            <person name="Fujitsuka N."/>
            <person name="Fukunaka R."/>
            <person name="Hamada M."/>
            <person name="Harada C."/>
            <person name="Hayashi A."/>
            <person name="Hijishita S."/>
            <person name="Honda M."/>
            <person name="Hosokawa S."/>
            <person name="Ichikawa Y."/>
            <person name="Idonuma A."/>
            <person name="Iijima M."/>
            <person name="Ikeda M."/>
            <person name="Ikeno M."/>
            <person name="Ito K."/>
            <person name="Ito S."/>
            <person name="Ito T."/>
            <person name="Ito Y."/>
            <person name="Ito Y."/>
            <person name="Iwabuchi A."/>
            <person name="Kamiya K."/>
            <person name="Karasawa W."/>
            <person name="Kurita K."/>
            <person name="Katagiri S."/>
            <person name="Kikuta A."/>
            <person name="Kobayashi H."/>
            <person name="Kobayashi N."/>
            <person name="Machita K."/>
            <person name="Maehara T."/>
            <person name="Masukawa M."/>
            <person name="Mizubayashi T."/>
            <person name="Mukai Y."/>
            <person name="Nagasaki H."/>
            <person name="Nagata Y."/>
            <person name="Naito S."/>
            <person name="Nakashima M."/>
            <person name="Nakama Y."/>
            <person name="Nakamichi Y."/>
            <person name="Nakamura M."/>
            <person name="Meguro A."/>
            <person name="Negishi M."/>
            <person name="Ohta I."/>
            <person name="Ohta T."/>
            <person name="Okamoto M."/>
            <person name="Ono N."/>
            <person name="Saji S."/>
            <person name="Sakaguchi M."/>
            <person name="Sakai K."/>
            <person name="Shibata M."/>
            <person name="Shimokawa T."/>
            <person name="Song J."/>
            <person name="Takazaki Y."/>
            <person name="Terasawa K."/>
            <person name="Tsugane M."/>
            <person name="Tsuji K."/>
            <person name="Ueda S."/>
            <person name="Waki K."/>
            <person name="Yamagata H."/>
            <person name="Yamamoto M."/>
            <person name="Yamamoto S."/>
            <person name="Yamane H."/>
            <person name="Yoshiki S."/>
            <person name="Yoshihara R."/>
            <person name="Yukawa K."/>
            <person name="Zhong H."/>
            <person name="Yano M."/>
            <person name="Yuan Q."/>
            <person name="Ouyang S."/>
            <person name="Liu J."/>
            <person name="Jones K.M."/>
            <person name="Gansberger K."/>
            <person name="Moffat K."/>
            <person name="Hill J."/>
            <person name="Bera J."/>
            <person name="Fadrosh D."/>
            <person name="Jin S."/>
            <person name="Johri S."/>
            <person name="Kim M."/>
            <person name="Overton L."/>
            <person name="Reardon M."/>
            <person name="Tsitrin T."/>
            <person name="Vuong H."/>
            <person name="Weaver B."/>
            <person name="Ciecko A."/>
            <person name="Tallon L."/>
            <person name="Jackson J."/>
            <person name="Pai G."/>
            <person name="Aken S.V."/>
            <person name="Utterback T."/>
            <person name="Reidmuller S."/>
            <person name="Feldblyum T."/>
            <person name="Hsiao J."/>
            <person name="Zismann V."/>
            <person name="Iobst S."/>
            <person name="de Vazeille A.R."/>
            <person name="Buell C.R."/>
            <person name="Ying K."/>
            <person name="Li Y."/>
            <person name="Lu T."/>
            <person name="Huang Y."/>
            <person name="Zhao Q."/>
            <person name="Feng Q."/>
            <person name="Zhang L."/>
            <person name="Zhu J."/>
            <person name="Weng Q."/>
            <person name="Mu J."/>
            <person name="Lu Y."/>
            <person name="Fan D."/>
            <person name="Liu Y."/>
            <person name="Guan J."/>
            <person name="Zhang Y."/>
            <person name="Yu S."/>
            <person name="Liu X."/>
            <person name="Zhang Y."/>
            <person name="Hong G."/>
            <person name="Han B."/>
            <person name="Choisne N."/>
            <person name="Demange N."/>
            <person name="Orjeda G."/>
            <person name="Samain S."/>
            <person name="Cattolico L."/>
            <person name="Pelletier E."/>
            <person name="Couloux A."/>
            <person name="Segurens B."/>
            <person name="Wincker P."/>
            <person name="D'Hont A."/>
            <person name="Scarpelli C."/>
            <person name="Weissenbach J."/>
            <person name="Salanoubat M."/>
            <person name="Quetier F."/>
            <person name="Yu Y."/>
            <person name="Kim H.R."/>
            <person name="Rambo T."/>
            <person name="Currie J."/>
            <person name="Collura K."/>
            <person name="Luo M."/>
            <person name="Yang T."/>
            <person name="Ammiraju J.S.S."/>
            <person name="Engler F."/>
            <person name="Soderlund C."/>
            <person name="Wing R.A."/>
            <person name="Palmer L.E."/>
            <person name="de la Bastide M."/>
            <person name="Spiegel L."/>
            <person name="Nascimento L."/>
            <person name="Zutavern T."/>
            <person name="O'Shaughnessy A."/>
            <person name="Dike S."/>
            <person name="Dedhia N."/>
            <person name="Preston R."/>
            <person name="Balija V."/>
            <person name="McCombie W.R."/>
            <person name="Chow T."/>
            <person name="Chen H."/>
            <person name="Chung M."/>
            <person name="Chen C."/>
            <person name="Shaw J."/>
            <person name="Wu H."/>
            <person name="Hsiao K."/>
            <person name="Chao Y."/>
            <person name="Chu M."/>
            <person name="Cheng C."/>
            <person name="Hour A."/>
            <person name="Lee P."/>
            <person name="Lin S."/>
            <person name="Lin Y."/>
            <person name="Liou J."/>
            <person name="Liu S."/>
            <person name="Hsing Y."/>
            <person name="Raghuvanshi S."/>
            <person name="Mohanty A."/>
            <person name="Bharti A.K."/>
            <person name="Gaur A."/>
            <person name="Gupta V."/>
            <person name="Kumar D."/>
            <person name="Ravi V."/>
            <person name="Vij S."/>
            <person name="Kapur A."/>
            <person name="Khurana P."/>
            <person name="Khurana P."/>
            <person name="Khurana J.P."/>
            <person name="Tyagi A.K."/>
            <person name="Gaikwad K."/>
            <person name="Singh A."/>
            <person name="Dalal V."/>
            <person name="Srivastava S."/>
            <person name="Dixit A."/>
            <person name="Pal A.K."/>
            <person name="Ghazi I.A."/>
            <person name="Yadav M."/>
            <person name="Pandit A."/>
            <person name="Bhargava A."/>
            <person name="Sureshbabu K."/>
            <person name="Batra K."/>
            <person name="Sharma T.R."/>
            <person name="Mohapatra T."/>
            <person name="Singh N.K."/>
            <person name="Messing J."/>
            <person name="Nelson A.B."/>
            <person name="Fuks G."/>
            <person name="Kavchok S."/>
            <person name="Keizer G."/>
            <person name="Linton E."/>
            <person name="Llaca V."/>
            <person name="Song R."/>
            <person name="Tanyolac B."/>
            <person name="Young S."/>
            <person name="Ho-Il K."/>
            <person name="Hahn J.H."/>
            <person name="Sangsakoo G."/>
            <person name="Vanavichit A."/>
            <person name="de Mattos Luiz.A.T."/>
            <person name="Zimmer P.D."/>
            <person name="Malone G."/>
            <person name="Dellagostin O."/>
            <person name="de Oliveira A.C."/>
            <person name="Bevan M."/>
            <person name="Bancroft I."/>
            <person name="Minx P."/>
            <person name="Cordum H."/>
            <person name="Wilson R."/>
            <person name="Cheng Z."/>
            <person name="Jin W."/>
            <person name="Jiang J."/>
            <person name="Leong S.A."/>
            <person name="Iwama H."/>
            <person name="Gojobori T."/>
            <person name="Itoh T."/>
            <person name="Niimura Y."/>
            <person name="Fujii Y."/>
            <person name="Habara T."/>
            <person name="Sakai H."/>
            <person name="Sato Y."/>
            <person name="Wilson G."/>
            <person name="Kumar K."/>
            <person name="McCouch S."/>
            <person name="Juretic N."/>
            <person name="Hoen D."/>
            <person name="Wright S."/>
            <person name="Bruskiewich R."/>
            <person name="Bureau T."/>
            <person name="Miyao A."/>
            <person name="Hirochika H."/>
            <person name="Nishikawa T."/>
            <person name="Kadowaki K."/>
            <person name="Sugiura M."/>
            <person name="Burr B."/>
            <person name="Sasaki T."/>
        </authorList>
    </citation>
    <scope>NUCLEOTIDE SEQUENCE [LARGE SCALE GENOMIC DNA]</scope>
    <source>
        <strain evidence="3">cv. Nipponbare</strain>
    </source>
</reference>